<protein>
    <submittedName>
        <fullName evidence="3">Histone deacetylase</fullName>
    </submittedName>
</protein>
<dbReference type="CDD" id="cd09992">
    <property type="entry name" value="HDAC_classII"/>
    <property type="match status" value="1"/>
</dbReference>
<dbReference type="PANTHER" id="PTHR10625">
    <property type="entry name" value="HISTONE DEACETYLASE HDAC1-RELATED"/>
    <property type="match status" value="1"/>
</dbReference>
<dbReference type="GO" id="GO:0004407">
    <property type="term" value="F:histone deacetylase activity"/>
    <property type="evidence" value="ECO:0007669"/>
    <property type="project" value="TreeGrafter"/>
</dbReference>
<evidence type="ECO:0000256" key="1">
    <source>
        <dbReference type="ARBA" id="ARBA00005947"/>
    </source>
</evidence>
<feature type="domain" description="Histone deacetylase" evidence="2">
    <location>
        <begin position="25"/>
        <end position="308"/>
    </location>
</feature>
<keyword evidence="4" id="KW-1185">Reference proteome</keyword>
<accession>A0A8J7DRJ7</accession>
<proteinExistence type="inferred from homology"/>
<evidence type="ECO:0000313" key="4">
    <source>
        <dbReference type="Proteomes" id="UP000636505"/>
    </source>
</evidence>
<evidence type="ECO:0000313" key="3">
    <source>
        <dbReference type="EMBL" id="MBE9078694.1"/>
    </source>
</evidence>
<dbReference type="PANTHER" id="PTHR10625:SF10">
    <property type="entry name" value="HISTONE DEACETYLASE HDAC1"/>
    <property type="match status" value="1"/>
</dbReference>
<dbReference type="PRINTS" id="PR01270">
    <property type="entry name" value="HDASUPER"/>
</dbReference>
<sequence>MTRLDSRFPIFYSPLFLEHDTGLGHPENAGRLTATVDVLRSVPWAEQLQWIAPTPPRQRDPLPWVYQVHNPQYVSALDAFAERGGGNLDADTVVSAQSYEAALLAVSAWLDGVDWVRQRHRPAFVLARPPGHHAERDRGMGFCLLSNAAIAAHYALDQSGIERVAVLDWDVHHGNGTQALTEDSPQIAYCSFHQSPAYPGTGAASETGMHQNVLNLPLPPGSTWADYQPLLTERAVPFLRDFGPNLLIVSAGYDATQADPLASISLQPEHYEIFSRTCLGITSNVLFGLEGGYDYAALSRSVAATIAACLKTSAGERKFSPV</sequence>
<dbReference type="InterPro" id="IPR023696">
    <property type="entry name" value="Ureohydrolase_dom_sf"/>
</dbReference>
<comment type="similarity">
    <text evidence="1">Belongs to the histone deacetylase family.</text>
</comment>
<dbReference type="RefSeq" id="WP_193908812.1">
    <property type="nucleotide sequence ID" value="NZ_JADEXG010000038.1"/>
</dbReference>
<gene>
    <name evidence="3" type="ORF">IQ241_15560</name>
</gene>
<comment type="caution">
    <text evidence="3">The sequence shown here is derived from an EMBL/GenBank/DDBJ whole genome shotgun (WGS) entry which is preliminary data.</text>
</comment>
<dbReference type="EMBL" id="JADEXG010000038">
    <property type="protein sequence ID" value="MBE9078694.1"/>
    <property type="molecule type" value="Genomic_DNA"/>
</dbReference>
<name>A0A8J7DRJ7_9CYAN</name>
<dbReference type="Gene3D" id="3.40.800.20">
    <property type="entry name" value="Histone deacetylase domain"/>
    <property type="match status" value="1"/>
</dbReference>
<dbReference type="Pfam" id="PF00850">
    <property type="entry name" value="Hist_deacetyl"/>
    <property type="match status" value="1"/>
</dbReference>
<dbReference type="Proteomes" id="UP000636505">
    <property type="component" value="Unassembled WGS sequence"/>
</dbReference>
<reference evidence="3" key="1">
    <citation type="submission" date="2020-10" db="EMBL/GenBank/DDBJ databases">
        <authorList>
            <person name="Castelo-Branco R."/>
            <person name="Eusebio N."/>
            <person name="Adriana R."/>
            <person name="Vieira A."/>
            <person name="Brugerolle De Fraissinette N."/>
            <person name="Rezende De Castro R."/>
            <person name="Schneider M.P."/>
            <person name="Vasconcelos V."/>
            <person name="Leao P.N."/>
        </authorList>
    </citation>
    <scope>NUCLEOTIDE SEQUENCE</scope>
    <source>
        <strain evidence="3">LEGE 07310</strain>
    </source>
</reference>
<dbReference type="InterPro" id="IPR000286">
    <property type="entry name" value="HDACs"/>
</dbReference>
<dbReference type="SUPFAM" id="SSF52768">
    <property type="entry name" value="Arginase/deacetylase"/>
    <property type="match status" value="1"/>
</dbReference>
<dbReference type="InterPro" id="IPR037138">
    <property type="entry name" value="His_deacetylse_dom_sf"/>
</dbReference>
<organism evidence="3 4">
    <name type="scientific">Vasconcelosia minhoensis LEGE 07310</name>
    <dbReference type="NCBI Taxonomy" id="915328"/>
    <lineage>
        <taxon>Bacteria</taxon>
        <taxon>Bacillati</taxon>
        <taxon>Cyanobacteriota</taxon>
        <taxon>Cyanophyceae</taxon>
        <taxon>Nodosilineales</taxon>
        <taxon>Cymatolegaceae</taxon>
        <taxon>Vasconcelosia</taxon>
        <taxon>Vasconcelosia minhoensis</taxon>
    </lineage>
</organism>
<dbReference type="GO" id="GO:0040029">
    <property type="term" value="P:epigenetic regulation of gene expression"/>
    <property type="evidence" value="ECO:0007669"/>
    <property type="project" value="TreeGrafter"/>
</dbReference>
<evidence type="ECO:0000259" key="2">
    <source>
        <dbReference type="Pfam" id="PF00850"/>
    </source>
</evidence>
<dbReference type="InterPro" id="IPR023801">
    <property type="entry name" value="His_deacetylse_dom"/>
</dbReference>
<dbReference type="AlphaFoldDB" id="A0A8J7DRJ7"/>